<organism evidence="1 2">
    <name type="scientific">Paspalum notatum var. saurae</name>
    <dbReference type="NCBI Taxonomy" id="547442"/>
    <lineage>
        <taxon>Eukaryota</taxon>
        <taxon>Viridiplantae</taxon>
        <taxon>Streptophyta</taxon>
        <taxon>Embryophyta</taxon>
        <taxon>Tracheophyta</taxon>
        <taxon>Spermatophyta</taxon>
        <taxon>Magnoliopsida</taxon>
        <taxon>Liliopsida</taxon>
        <taxon>Poales</taxon>
        <taxon>Poaceae</taxon>
        <taxon>PACMAD clade</taxon>
        <taxon>Panicoideae</taxon>
        <taxon>Andropogonodae</taxon>
        <taxon>Paspaleae</taxon>
        <taxon>Paspalinae</taxon>
        <taxon>Paspalum</taxon>
    </lineage>
</organism>
<proteinExistence type="predicted"/>
<dbReference type="EMBL" id="CP144751">
    <property type="protein sequence ID" value="WVZ86130.1"/>
    <property type="molecule type" value="Genomic_DNA"/>
</dbReference>
<accession>A0AAQ3U6D2</accession>
<dbReference type="Proteomes" id="UP001341281">
    <property type="component" value="Chromosome 07"/>
</dbReference>
<evidence type="ECO:0000313" key="2">
    <source>
        <dbReference type="Proteomes" id="UP001341281"/>
    </source>
</evidence>
<dbReference type="AlphaFoldDB" id="A0AAQ3U6D2"/>
<reference evidence="1 2" key="1">
    <citation type="submission" date="2024-02" db="EMBL/GenBank/DDBJ databases">
        <title>High-quality chromosome-scale genome assembly of Pensacola bahiagrass (Paspalum notatum Flugge var. saurae).</title>
        <authorList>
            <person name="Vega J.M."/>
            <person name="Podio M."/>
            <person name="Orjuela J."/>
            <person name="Siena L.A."/>
            <person name="Pessino S.C."/>
            <person name="Combes M.C."/>
            <person name="Mariac C."/>
            <person name="Albertini E."/>
            <person name="Pupilli F."/>
            <person name="Ortiz J.P.A."/>
            <person name="Leblanc O."/>
        </authorList>
    </citation>
    <scope>NUCLEOTIDE SEQUENCE [LARGE SCALE GENOMIC DNA]</scope>
    <source>
        <strain evidence="1">R1</strain>
        <tissue evidence="1">Leaf</tissue>
    </source>
</reference>
<name>A0AAQ3U6D2_PASNO</name>
<gene>
    <name evidence="1" type="ORF">U9M48_032963</name>
</gene>
<protein>
    <submittedName>
        <fullName evidence="1">Uncharacterized protein</fullName>
    </submittedName>
</protein>
<feature type="non-terminal residue" evidence="1">
    <location>
        <position position="138"/>
    </location>
</feature>
<sequence length="138" mass="13529">PRAAPPLATPPAPLCPLLHRSAVDLIDASAGRGAAWGAAAAARVGASGAARGGVGGRAGAGSLRGVVRTEGGLRVVAGGGRWRRRRGVRGRTVRVPSTAAGSASSGVDLLVPPAFAGLAVSASACFVQALAIGRRHDE</sequence>
<evidence type="ECO:0000313" key="1">
    <source>
        <dbReference type="EMBL" id="WVZ86130.1"/>
    </source>
</evidence>
<keyword evidence="2" id="KW-1185">Reference proteome</keyword>